<keyword evidence="2" id="KW-1185">Reference proteome</keyword>
<dbReference type="Proteomes" id="UP001501153">
    <property type="component" value="Unassembled WGS sequence"/>
</dbReference>
<gene>
    <name evidence="1" type="ORF">GCM10023185_26200</name>
</gene>
<evidence type="ECO:0000313" key="2">
    <source>
        <dbReference type="Proteomes" id="UP001501153"/>
    </source>
</evidence>
<protein>
    <recommendedName>
        <fullName evidence="3">Carboxypeptidase-like regulatory domain-containing protein</fullName>
    </recommendedName>
</protein>
<proteinExistence type="predicted"/>
<name>A0ABP8III8_9BACT</name>
<dbReference type="InterPro" id="IPR008969">
    <property type="entry name" value="CarboxyPept-like_regulatory"/>
</dbReference>
<dbReference type="SUPFAM" id="SSF49464">
    <property type="entry name" value="Carboxypeptidase regulatory domain-like"/>
    <property type="match status" value="1"/>
</dbReference>
<organism evidence="1 2">
    <name type="scientific">Hymenobacter saemangeumensis</name>
    <dbReference type="NCBI Taxonomy" id="1084522"/>
    <lineage>
        <taxon>Bacteria</taxon>
        <taxon>Pseudomonadati</taxon>
        <taxon>Bacteroidota</taxon>
        <taxon>Cytophagia</taxon>
        <taxon>Cytophagales</taxon>
        <taxon>Hymenobacteraceae</taxon>
        <taxon>Hymenobacter</taxon>
    </lineage>
</organism>
<dbReference type="EMBL" id="BAABGZ010000029">
    <property type="protein sequence ID" value="GAA4359532.1"/>
    <property type="molecule type" value="Genomic_DNA"/>
</dbReference>
<reference evidence="2" key="1">
    <citation type="journal article" date="2019" name="Int. J. Syst. Evol. Microbiol.">
        <title>The Global Catalogue of Microorganisms (GCM) 10K type strain sequencing project: providing services to taxonomists for standard genome sequencing and annotation.</title>
        <authorList>
            <consortium name="The Broad Institute Genomics Platform"/>
            <consortium name="The Broad Institute Genome Sequencing Center for Infectious Disease"/>
            <person name="Wu L."/>
            <person name="Ma J."/>
        </authorList>
    </citation>
    <scope>NUCLEOTIDE SEQUENCE [LARGE SCALE GENOMIC DNA]</scope>
    <source>
        <strain evidence="2">JCM 17923</strain>
    </source>
</reference>
<evidence type="ECO:0008006" key="3">
    <source>
        <dbReference type="Google" id="ProtNLM"/>
    </source>
</evidence>
<accession>A0ABP8III8</accession>
<dbReference type="RefSeq" id="WP_345236513.1">
    <property type="nucleotide sequence ID" value="NZ_BAABGZ010000029.1"/>
</dbReference>
<evidence type="ECO:0000313" key="1">
    <source>
        <dbReference type="EMBL" id="GAA4359532.1"/>
    </source>
</evidence>
<comment type="caution">
    <text evidence="1">The sequence shown here is derived from an EMBL/GenBank/DDBJ whole genome shotgun (WGS) entry which is preliminary data.</text>
</comment>
<sequence length="158" mass="16672">MKTLLTSAFFFAATFLVNHPGKAQLACTRVVMPEDILLSANINVAAGPVGPKVMYGVVQGMSGVLPGATVWLHGSSTVAVANSDGVFELPVPAGATEVEITCSYAGLQEEVLTLPVAEPSNTVYLLRAQTPKGKHFVSDLTFKERYGLTVKKVPNPAQ</sequence>